<reference evidence="2 3" key="1">
    <citation type="submission" date="2017-09" db="EMBL/GenBank/DDBJ databases">
        <title>Depth-based differentiation of microbial function through sediment-hosted aquifers and enrichment of novel symbionts in the deep terrestrial subsurface.</title>
        <authorList>
            <person name="Probst A.J."/>
            <person name="Ladd B."/>
            <person name="Jarett J.K."/>
            <person name="Geller-Mcgrath D.E."/>
            <person name="Sieber C.M."/>
            <person name="Emerson J.B."/>
            <person name="Anantharaman K."/>
            <person name="Thomas B.C."/>
            <person name="Malmstrom R."/>
            <person name="Stieglmeier M."/>
            <person name="Klingl A."/>
            <person name="Woyke T."/>
            <person name="Ryan C.M."/>
            <person name="Banfield J.F."/>
        </authorList>
    </citation>
    <scope>NUCLEOTIDE SEQUENCE [LARGE SCALE GENOMIC DNA]</scope>
    <source>
        <strain evidence="2">CG11_big_fil_rev_8_21_14_0_20_46_11</strain>
    </source>
</reference>
<dbReference type="InterPro" id="IPR005269">
    <property type="entry name" value="LOG"/>
</dbReference>
<dbReference type="Proteomes" id="UP000229342">
    <property type="component" value="Unassembled WGS sequence"/>
</dbReference>
<dbReference type="Pfam" id="PF03641">
    <property type="entry name" value="Lysine_decarbox"/>
    <property type="match status" value="1"/>
</dbReference>
<dbReference type="Gene3D" id="3.40.50.450">
    <property type="match status" value="1"/>
</dbReference>
<dbReference type="GO" id="GO:0016787">
    <property type="term" value="F:hydrolase activity"/>
    <property type="evidence" value="ECO:0007669"/>
    <property type="project" value="UniProtKB-KW"/>
</dbReference>
<organism evidence="2 3">
    <name type="scientific">Candidatus Taylorbacteria bacterium CG11_big_fil_rev_8_21_14_0_20_46_11</name>
    <dbReference type="NCBI Taxonomy" id="1975025"/>
    <lineage>
        <taxon>Bacteria</taxon>
        <taxon>Candidatus Tayloriibacteriota</taxon>
    </lineage>
</organism>
<keyword evidence="1" id="KW-0203">Cytokinin biosynthesis</keyword>
<proteinExistence type="inferred from homology"/>
<dbReference type="EC" id="3.2.2.n1" evidence="1"/>
<keyword evidence="1" id="KW-0378">Hydrolase</keyword>
<dbReference type="GO" id="GO:0005829">
    <property type="term" value="C:cytosol"/>
    <property type="evidence" value="ECO:0007669"/>
    <property type="project" value="TreeGrafter"/>
</dbReference>
<protein>
    <recommendedName>
        <fullName evidence="1">Cytokinin riboside 5'-monophosphate phosphoribohydrolase</fullName>
        <ecNumber evidence="1">3.2.2.n1</ecNumber>
    </recommendedName>
</protein>
<name>A0A2H0KBK2_9BACT</name>
<comment type="caution">
    <text evidence="2">The sequence shown here is derived from an EMBL/GenBank/DDBJ whole genome shotgun (WGS) entry which is preliminary data.</text>
</comment>
<dbReference type="GO" id="GO:0009691">
    <property type="term" value="P:cytokinin biosynthetic process"/>
    <property type="evidence" value="ECO:0007669"/>
    <property type="project" value="UniProtKB-UniRule"/>
</dbReference>
<dbReference type="NCBIfam" id="TIGR00730">
    <property type="entry name" value="Rossman fold protein, TIGR00730 family"/>
    <property type="match status" value="1"/>
</dbReference>
<dbReference type="PANTHER" id="PTHR43393:SF3">
    <property type="entry name" value="LYSINE DECARBOXYLASE-LIKE PROTEIN"/>
    <property type="match status" value="1"/>
</dbReference>
<comment type="similarity">
    <text evidence="1">Belongs to the LOG family.</text>
</comment>
<dbReference type="SUPFAM" id="SSF102405">
    <property type="entry name" value="MCP/YpsA-like"/>
    <property type="match status" value="1"/>
</dbReference>
<dbReference type="InterPro" id="IPR031100">
    <property type="entry name" value="LOG_fam"/>
</dbReference>
<dbReference type="EMBL" id="PCVG01000038">
    <property type="protein sequence ID" value="PIQ68630.1"/>
    <property type="molecule type" value="Genomic_DNA"/>
</dbReference>
<evidence type="ECO:0000256" key="1">
    <source>
        <dbReference type="RuleBase" id="RU363015"/>
    </source>
</evidence>
<evidence type="ECO:0000313" key="2">
    <source>
        <dbReference type="EMBL" id="PIQ68630.1"/>
    </source>
</evidence>
<dbReference type="InterPro" id="IPR052341">
    <property type="entry name" value="LOG_family_nucleotidases"/>
</dbReference>
<accession>A0A2H0KBK2</accession>
<dbReference type="PANTHER" id="PTHR43393">
    <property type="entry name" value="CYTOKININ RIBOSIDE 5'-MONOPHOSPHATE PHOSPHORIBOHYDROLASE"/>
    <property type="match status" value="1"/>
</dbReference>
<sequence length="235" mass="26442">MKIDPTHPSTIPLTKEQIREEISGRVNRISNEFSQGFEFISQFPKSVTFFGSARFTESSEHYIKACSLAGKISKTLGYTILTGGSHGIMEAANRGAFEAGGESVGLNIRLPKEQSGNKYTTASSEFSYFFARKVALSFAAEAYIFFPGGFGTLDEFFEIITLVQTHKIRKVPIFLVGKDYWEPLNKFIKENIFELHKAIGEHDMELYSITDDDEKIISTIRQTPVHDGHIHSKKE</sequence>
<evidence type="ECO:0000313" key="3">
    <source>
        <dbReference type="Proteomes" id="UP000229342"/>
    </source>
</evidence>
<gene>
    <name evidence="2" type="ORF">COV91_03085</name>
</gene>
<dbReference type="AlphaFoldDB" id="A0A2H0KBK2"/>